<dbReference type="Gene3D" id="2.60.120.1440">
    <property type="match status" value="1"/>
</dbReference>
<accession>A0A430HCM3</accession>
<reference evidence="2 3" key="1">
    <citation type="submission" date="2018-12" db="EMBL/GenBank/DDBJ databases">
        <authorList>
            <person name="Yang E."/>
        </authorList>
    </citation>
    <scope>NUCLEOTIDE SEQUENCE [LARGE SCALE GENOMIC DNA]</scope>
    <source>
        <strain evidence="2 3">SOD</strain>
    </source>
</reference>
<evidence type="ECO:0000259" key="1">
    <source>
        <dbReference type="Pfam" id="PF04773"/>
    </source>
</evidence>
<dbReference type="Pfam" id="PF04773">
    <property type="entry name" value="FecR"/>
    <property type="match status" value="1"/>
</dbReference>
<dbReference type="Proteomes" id="UP000278085">
    <property type="component" value="Unassembled WGS sequence"/>
</dbReference>
<dbReference type="AlphaFoldDB" id="A0A430HCM3"/>
<protein>
    <submittedName>
        <fullName evidence="2">Histidine kinase</fullName>
    </submittedName>
</protein>
<dbReference type="RefSeq" id="WP_126077732.1">
    <property type="nucleotide sequence ID" value="NZ_RXLQ01000029.1"/>
</dbReference>
<feature type="domain" description="FecR protein" evidence="1">
    <location>
        <begin position="36"/>
        <end position="127"/>
    </location>
</feature>
<keyword evidence="3" id="KW-1185">Reference proteome</keyword>
<dbReference type="InterPro" id="IPR006860">
    <property type="entry name" value="FecR"/>
</dbReference>
<dbReference type="PANTHER" id="PTHR30273:SF2">
    <property type="entry name" value="PROTEIN FECR"/>
    <property type="match status" value="1"/>
</dbReference>
<gene>
    <name evidence="2" type="ORF">EJB06_30190</name>
</gene>
<evidence type="ECO:0000313" key="2">
    <source>
        <dbReference type="EMBL" id="RSZ55264.1"/>
    </source>
</evidence>
<keyword evidence="2" id="KW-0808">Transferase</keyword>
<dbReference type="GO" id="GO:0016301">
    <property type="term" value="F:kinase activity"/>
    <property type="evidence" value="ECO:0007669"/>
    <property type="project" value="UniProtKB-KW"/>
</dbReference>
<dbReference type="EMBL" id="RXLQ01000029">
    <property type="protein sequence ID" value="RSZ55264.1"/>
    <property type="molecule type" value="Genomic_DNA"/>
</dbReference>
<dbReference type="PANTHER" id="PTHR30273">
    <property type="entry name" value="PERIPLASMIC SIGNAL SENSOR AND SIGMA FACTOR ACTIVATOR FECR-RELATED"/>
    <property type="match status" value="1"/>
</dbReference>
<feature type="non-terminal residue" evidence="2">
    <location>
        <position position="1"/>
    </location>
</feature>
<keyword evidence="2" id="KW-0418">Kinase</keyword>
<organism evidence="2 3">
    <name type="scientific">Massilia atriviolacea</name>
    <dbReference type="NCBI Taxonomy" id="2495579"/>
    <lineage>
        <taxon>Bacteria</taxon>
        <taxon>Pseudomonadati</taxon>
        <taxon>Pseudomonadota</taxon>
        <taxon>Betaproteobacteria</taxon>
        <taxon>Burkholderiales</taxon>
        <taxon>Oxalobacteraceae</taxon>
        <taxon>Telluria group</taxon>
        <taxon>Massilia</taxon>
    </lineage>
</organism>
<proteinExistence type="predicted"/>
<name>A0A430HCM3_9BURK</name>
<dbReference type="GO" id="GO:0016989">
    <property type="term" value="F:sigma factor antagonist activity"/>
    <property type="evidence" value="ECO:0007669"/>
    <property type="project" value="TreeGrafter"/>
</dbReference>
<sequence length="245" mass="26290">KRARRAAAAIGAALALLAGPAWLTATTYRPAWLLADVRAGAGQWHSRTLDDGSRITLGGASAVNLRFDAGRRTLELVQGEILVDVAKDAARPFVVETAQGSMRALGTRFTVARQDASTVLTMLESRVAVQAAAGGETTVAAGQRVRIDAAGIGAPAPIDPASIDDAWRLHQLVVSDRPLAEVLAQLNRHRRGRIQYDPAQLAGIRVSAVLPLDDSDRALRLLRESFPQLRMRSVTPWLVLVDTNK</sequence>
<evidence type="ECO:0000313" key="3">
    <source>
        <dbReference type="Proteomes" id="UP000278085"/>
    </source>
</evidence>
<dbReference type="OrthoDB" id="1100567at2"/>
<dbReference type="InterPro" id="IPR012373">
    <property type="entry name" value="Ferrdict_sens_TM"/>
</dbReference>
<comment type="caution">
    <text evidence="2">The sequence shown here is derived from an EMBL/GenBank/DDBJ whole genome shotgun (WGS) entry which is preliminary data.</text>
</comment>